<accession>A0ABT5VH86</accession>
<dbReference type="PANTHER" id="PTHR43156">
    <property type="entry name" value="STAGE II SPORULATION PROTEIN E-RELATED"/>
    <property type="match status" value="1"/>
</dbReference>
<dbReference type="InterPro" id="IPR000014">
    <property type="entry name" value="PAS"/>
</dbReference>
<dbReference type="Pfam" id="PF07228">
    <property type="entry name" value="SpoIIE"/>
    <property type="match status" value="1"/>
</dbReference>
<comment type="caution">
    <text evidence="4">The sequence shown here is derived from an EMBL/GenBank/DDBJ whole genome shotgun (WGS) entry which is preliminary data.</text>
</comment>
<dbReference type="Proteomes" id="UP001148125">
    <property type="component" value="Unassembled WGS sequence"/>
</dbReference>
<dbReference type="Gene3D" id="3.30.450.20">
    <property type="entry name" value="PAS domain"/>
    <property type="match status" value="1"/>
</dbReference>
<organism evidence="4 5">
    <name type="scientific">Alkalihalobacterium chitinilyticum</name>
    <dbReference type="NCBI Taxonomy" id="2980103"/>
    <lineage>
        <taxon>Bacteria</taxon>
        <taxon>Bacillati</taxon>
        <taxon>Bacillota</taxon>
        <taxon>Bacilli</taxon>
        <taxon>Bacillales</taxon>
        <taxon>Bacillaceae</taxon>
        <taxon>Alkalihalobacterium</taxon>
    </lineage>
</organism>
<dbReference type="InterPro" id="IPR035965">
    <property type="entry name" value="PAS-like_dom_sf"/>
</dbReference>
<dbReference type="SMART" id="SM00331">
    <property type="entry name" value="PP2C_SIG"/>
    <property type="match status" value="1"/>
</dbReference>
<dbReference type="InterPro" id="IPR052016">
    <property type="entry name" value="Bact_Sigma-Reg"/>
</dbReference>
<dbReference type="InterPro" id="IPR001932">
    <property type="entry name" value="PPM-type_phosphatase-like_dom"/>
</dbReference>
<dbReference type="InterPro" id="IPR036457">
    <property type="entry name" value="PPM-type-like_dom_sf"/>
</dbReference>
<dbReference type="SUPFAM" id="SSF55785">
    <property type="entry name" value="PYP-like sensor domain (PAS domain)"/>
    <property type="match status" value="1"/>
</dbReference>
<keyword evidence="2" id="KW-0175">Coiled coil</keyword>
<dbReference type="CDD" id="cd00130">
    <property type="entry name" value="PAS"/>
    <property type="match status" value="1"/>
</dbReference>
<feature type="domain" description="PPM-type phosphatase" evidence="3">
    <location>
        <begin position="189"/>
        <end position="402"/>
    </location>
</feature>
<keyword evidence="5" id="KW-1185">Reference proteome</keyword>
<evidence type="ECO:0000256" key="1">
    <source>
        <dbReference type="ARBA" id="ARBA00022801"/>
    </source>
</evidence>
<evidence type="ECO:0000259" key="3">
    <source>
        <dbReference type="SMART" id="SM00331"/>
    </source>
</evidence>
<sequence>MDEQLNFAPCGYVSITDDGIIIAINQTLLDFLNFTRDELQDQHINSILSVAARAFYQLYFFPLIKLDEKVEEMYISLRSSCGKDMPVLLNARRRHSLGTFINECVFMPMQKRNNYESELLEAKKLAEEALGDKNKALSDLERVLHTLENKQEELLKLNEQNQEYQERINKELQLAKSIQEQALPVPIKNDILQIASYYKASSELSGDMYGYYQIDEHKYGIIILDVMGHGISSALITMYLRSLFERLIANGVSVDLVMKELDQHLHTLFENDDNARHYCTGIYLLIDTFSKQIEYINSGHPSAVWLDRSGKEVELESTTPPIGLLEGLTFEKVTLPYTEGGRLLLYTDGVTDAIGLNKLLSLFTKDPAMPLDTLKEMVVQCLEDKKHPVYNRDDQCLIFIDIL</sequence>
<dbReference type="RefSeq" id="WP_275119426.1">
    <property type="nucleotide sequence ID" value="NZ_JAOTPO010000011.1"/>
</dbReference>
<keyword evidence="1" id="KW-0378">Hydrolase</keyword>
<reference evidence="4" key="1">
    <citation type="submission" date="2024-05" db="EMBL/GenBank/DDBJ databases">
        <title>Alkalihalobacillus sp. strain MEB203 novel alkaliphilic bacterium from Lonar Lake, India.</title>
        <authorList>
            <person name="Joshi A."/>
            <person name="Thite S."/>
            <person name="Mengade P."/>
        </authorList>
    </citation>
    <scope>NUCLEOTIDE SEQUENCE</scope>
    <source>
        <strain evidence="4">MEB 203</strain>
    </source>
</reference>
<evidence type="ECO:0000256" key="2">
    <source>
        <dbReference type="SAM" id="Coils"/>
    </source>
</evidence>
<dbReference type="SUPFAM" id="SSF81606">
    <property type="entry name" value="PP2C-like"/>
    <property type="match status" value="1"/>
</dbReference>
<proteinExistence type="predicted"/>
<protein>
    <submittedName>
        <fullName evidence="4">SpoIIE family protein phosphatase</fullName>
    </submittedName>
</protein>
<dbReference type="PANTHER" id="PTHR43156:SF14">
    <property type="entry name" value="PHOSPHOSERINE PHOSPHATASE RSBP"/>
    <property type="match status" value="1"/>
</dbReference>
<dbReference type="EMBL" id="JAOTPO010000011">
    <property type="protein sequence ID" value="MDE5414817.1"/>
    <property type="molecule type" value="Genomic_DNA"/>
</dbReference>
<evidence type="ECO:0000313" key="4">
    <source>
        <dbReference type="EMBL" id="MDE5414817.1"/>
    </source>
</evidence>
<gene>
    <name evidence="4" type="ORF">N7Z68_15770</name>
</gene>
<evidence type="ECO:0000313" key="5">
    <source>
        <dbReference type="Proteomes" id="UP001148125"/>
    </source>
</evidence>
<dbReference type="Gene3D" id="3.60.40.10">
    <property type="entry name" value="PPM-type phosphatase domain"/>
    <property type="match status" value="1"/>
</dbReference>
<feature type="coiled-coil region" evidence="2">
    <location>
        <begin position="112"/>
        <end position="181"/>
    </location>
</feature>
<name>A0ABT5VH86_9BACI</name>